<evidence type="ECO:0000313" key="2">
    <source>
        <dbReference type="Proteomes" id="UP000198614"/>
    </source>
</evidence>
<dbReference type="AlphaFoldDB" id="A0A1G7FCQ3"/>
<proteinExistence type="predicted"/>
<protein>
    <submittedName>
        <fullName evidence="1">Uncharacterized protein</fullName>
    </submittedName>
</protein>
<dbReference type="Proteomes" id="UP000198614">
    <property type="component" value="Unassembled WGS sequence"/>
</dbReference>
<organism evidence="1 2">
    <name type="scientific">Streptomyces griseoaurantiacus</name>
    <dbReference type="NCBI Taxonomy" id="68213"/>
    <lineage>
        <taxon>Bacteria</taxon>
        <taxon>Bacillati</taxon>
        <taxon>Actinomycetota</taxon>
        <taxon>Actinomycetes</taxon>
        <taxon>Kitasatosporales</taxon>
        <taxon>Streptomycetaceae</taxon>
        <taxon>Streptomyces</taxon>
        <taxon>Streptomyces aurantiacus group</taxon>
    </lineage>
</organism>
<sequence length="240" mass="25587">MFSSSRLFPEHPDALTPVFTALGLPAPRTPTVTALVPDEAELRELGPSVDTVLRIESTDGNSLLLAVSFQGEPTPGISVGWAHWISYLHFEHRLPALLLAVCRDRTTAAWAAGPFEHRIGSWTSAAVEPRVLGPDDLPEAGTDKERVTRQPLLAALTTLVHSESAADDAVLTALARGLMSCGDTATARYLCEFVEVGLAGIAARGRWRGLLGSLACAQRETPNAVSSFRRPAARSLQAAS</sequence>
<reference evidence="1 2" key="1">
    <citation type="submission" date="2016-10" db="EMBL/GenBank/DDBJ databases">
        <authorList>
            <person name="de Groot N.N."/>
        </authorList>
    </citation>
    <scope>NUCLEOTIDE SEQUENCE [LARGE SCALE GENOMIC DNA]</scope>
    <source>
        <strain evidence="1 2">CGMCC 4.1859</strain>
    </source>
</reference>
<dbReference type="EMBL" id="FNAX01000003">
    <property type="protein sequence ID" value="SDE73614.1"/>
    <property type="molecule type" value="Genomic_DNA"/>
</dbReference>
<dbReference type="OrthoDB" id="4533444at2"/>
<gene>
    <name evidence="1" type="ORF">SAMN05216260_103318</name>
</gene>
<name>A0A1G7FCQ3_9ACTN</name>
<evidence type="ECO:0000313" key="1">
    <source>
        <dbReference type="EMBL" id="SDE73614.1"/>
    </source>
</evidence>
<accession>A0A1G7FCQ3</accession>